<proteinExistence type="predicted"/>
<sequence length="541" mass="61563">MMEVINVFVIDSVVPSVPAIKIILHKVNLEAHLHTNETYQQYFRRRVANLISQFCERQAHECPGTPLRIPKVEIETTTKLFLDDEYEPPITQDNVIILRVNFLDHDQTELFFVVTKDAHVQIISQDSLMEPSKIKLILSAQIGPLSRVLGGVHIHELELGEVHRIATLDNDNSKAIKFVIVISIILGIIYIIAINKCLKQTIRKRRLKRKREKEHKYGPTYGACTEKLLSDCEKRNGKPKSASITSRESISSEKRIKKISEVITPTLKTPTIEDDRPSLDARSFNRMFACDPSQLPAEYHRKSTEQDDDSVNILLPSPPSSARSIIPIKDDPTVIFISSGTPDTIRQNVPKIEMLVDSPEPLQNKIDITHVPALLETTPIFNPYERPLSRRGSRNSTPEEGEEFAEDREDTPQPLGDEAIIVQKLEKLESLPEAEPPIVQSHTAHKFGHWSSDSESENEVYQRLSEVSEGEEDELNKKRKIRKIRKNASSDLESMASDEEEKIIDEEELLERHQYERLQESPTPSKPPLPDMSLELDSALQ</sequence>
<dbReference type="WBParaSite" id="ES5_v2.g13735.t1">
    <property type="protein sequence ID" value="ES5_v2.g13735.t1"/>
    <property type="gene ID" value="ES5_v2.g13735"/>
</dbReference>
<protein>
    <submittedName>
        <fullName evidence="2">Uncharacterized protein</fullName>
    </submittedName>
</protein>
<evidence type="ECO:0000313" key="2">
    <source>
        <dbReference type="WBParaSite" id="ES5_v2.g13735.t1"/>
    </source>
</evidence>
<name>A0AC34F9D2_9BILA</name>
<evidence type="ECO:0000313" key="1">
    <source>
        <dbReference type="Proteomes" id="UP000887579"/>
    </source>
</evidence>
<dbReference type="Proteomes" id="UP000887579">
    <property type="component" value="Unplaced"/>
</dbReference>
<accession>A0AC34F9D2</accession>
<organism evidence="1 2">
    <name type="scientific">Panagrolaimus sp. ES5</name>
    <dbReference type="NCBI Taxonomy" id="591445"/>
    <lineage>
        <taxon>Eukaryota</taxon>
        <taxon>Metazoa</taxon>
        <taxon>Ecdysozoa</taxon>
        <taxon>Nematoda</taxon>
        <taxon>Chromadorea</taxon>
        <taxon>Rhabditida</taxon>
        <taxon>Tylenchina</taxon>
        <taxon>Panagrolaimomorpha</taxon>
        <taxon>Panagrolaimoidea</taxon>
        <taxon>Panagrolaimidae</taxon>
        <taxon>Panagrolaimus</taxon>
    </lineage>
</organism>
<reference evidence="2" key="1">
    <citation type="submission" date="2022-11" db="UniProtKB">
        <authorList>
            <consortium name="WormBaseParasite"/>
        </authorList>
    </citation>
    <scope>IDENTIFICATION</scope>
</reference>